<sequence>MLCQSLFSGAKLMWNLLCSVFPTASTIKESPQEISDQNINSTIPRDAGPIVEGTLDSLSNLRPESLSESPNILEPETATIESDQQADHSGDKSDRFSNHGDYEFHVLSKIKTGHEVISAFTETGQAESSIPVPLQRVYAGGERKVISSSLADIPCVTLGVQVLLNLLNATLGTSYTLDTPKFLSSILEDCISNNYDFGTAYGRLRGVWRTSTIQGKLWIYEGQDQKERQEAVVGNQIVNPELPPRRVWDLYSNRVVPWWSQDADDWPRPISHGWMDEKDRVDVWTPINGHEWPVPIPKDASLDLIRIEMLNLGVEYAWLDVLCLRQKGGLKEDLRTEEWKLDVPTIGYIYQDVTVVCYLSGLGLPLSIKAGDLESDRSWFRRAWTLQENSASRTIAGDTPDGPLHTEPIDEDGNYENEILTKFHQQLRALSAVHDIHDKGEDPFVTPGMFGTLLQMRTRVSTNPVDKVAGLAFPLRPKTIAAYHESESLEDAWTALVNVMQDGFRGELFFWYPEPGNAGTKWRPSWDQVMLKSLPADDYSDMRVYWDEETGEDWCEVHCVEKGFVRGLAMGGVEEGHRCGELIVKDAGGIEHTFNITCAHKYPIPEDTYMLLGTNQTAFSQIKAQYWVVGRRLSEEEFEKVSVFEMADTEDRQRLVDLGIAEQRRSILV</sequence>
<dbReference type="Proteomes" id="UP001175226">
    <property type="component" value="Unassembled WGS sequence"/>
</dbReference>
<proteinExistence type="predicted"/>
<dbReference type="EMBL" id="JAUEPT010000011">
    <property type="protein sequence ID" value="KAK0447627.1"/>
    <property type="molecule type" value="Genomic_DNA"/>
</dbReference>
<evidence type="ECO:0000256" key="2">
    <source>
        <dbReference type="SAM" id="SignalP"/>
    </source>
</evidence>
<comment type="caution">
    <text evidence="3">The sequence shown here is derived from an EMBL/GenBank/DDBJ whole genome shotgun (WGS) entry which is preliminary data.</text>
</comment>
<evidence type="ECO:0008006" key="5">
    <source>
        <dbReference type="Google" id="ProtNLM"/>
    </source>
</evidence>
<gene>
    <name evidence="3" type="ORF">EV421DRAFT_151054</name>
</gene>
<feature type="region of interest" description="Disordered" evidence="1">
    <location>
        <begin position="30"/>
        <end position="55"/>
    </location>
</feature>
<name>A0AA39JSD3_9AGAR</name>
<protein>
    <recommendedName>
        <fullName evidence="5">Heterokaryon incompatibility domain-containing protein</fullName>
    </recommendedName>
</protein>
<keyword evidence="2" id="KW-0732">Signal</keyword>
<feature type="chain" id="PRO_5041402664" description="Heterokaryon incompatibility domain-containing protein" evidence="2">
    <location>
        <begin position="27"/>
        <end position="669"/>
    </location>
</feature>
<evidence type="ECO:0000256" key="1">
    <source>
        <dbReference type="SAM" id="MobiDB-lite"/>
    </source>
</evidence>
<evidence type="ECO:0000313" key="3">
    <source>
        <dbReference type="EMBL" id="KAK0447627.1"/>
    </source>
</evidence>
<accession>A0AA39JSD3</accession>
<keyword evidence="4" id="KW-1185">Reference proteome</keyword>
<reference evidence="3" key="1">
    <citation type="submission" date="2023-06" db="EMBL/GenBank/DDBJ databases">
        <authorList>
            <consortium name="Lawrence Berkeley National Laboratory"/>
            <person name="Ahrendt S."/>
            <person name="Sahu N."/>
            <person name="Indic B."/>
            <person name="Wong-Bajracharya J."/>
            <person name="Merenyi Z."/>
            <person name="Ke H.-M."/>
            <person name="Monk M."/>
            <person name="Kocsube S."/>
            <person name="Drula E."/>
            <person name="Lipzen A."/>
            <person name="Balint B."/>
            <person name="Henrissat B."/>
            <person name="Andreopoulos B."/>
            <person name="Martin F.M."/>
            <person name="Harder C.B."/>
            <person name="Rigling D."/>
            <person name="Ford K.L."/>
            <person name="Foster G.D."/>
            <person name="Pangilinan J."/>
            <person name="Papanicolaou A."/>
            <person name="Barry K."/>
            <person name="LaButti K."/>
            <person name="Viragh M."/>
            <person name="Koriabine M."/>
            <person name="Yan M."/>
            <person name="Riley R."/>
            <person name="Champramary S."/>
            <person name="Plett K.L."/>
            <person name="Tsai I.J."/>
            <person name="Slot J."/>
            <person name="Sipos G."/>
            <person name="Plett J."/>
            <person name="Nagy L.G."/>
            <person name="Grigoriev I.V."/>
        </authorList>
    </citation>
    <scope>NUCLEOTIDE SEQUENCE</scope>
    <source>
        <strain evidence="3">FPL87.14</strain>
    </source>
</reference>
<feature type="signal peptide" evidence="2">
    <location>
        <begin position="1"/>
        <end position="26"/>
    </location>
</feature>
<dbReference type="AlphaFoldDB" id="A0AA39JSD3"/>
<organism evidence="3 4">
    <name type="scientific">Armillaria borealis</name>
    <dbReference type="NCBI Taxonomy" id="47425"/>
    <lineage>
        <taxon>Eukaryota</taxon>
        <taxon>Fungi</taxon>
        <taxon>Dikarya</taxon>
        <taxon>Basidiomycota</taxon>
        <taxon>Agaricomycotina</taxon>
        <taxon>Agaricomycetes</taxon>
        <taxon>Agaricomycetidae</taxon>
        <taxon>Agaricales</taxon>
        <taxon>Marasmiineae</taxon>
        <taxon>Physalacriaceae</taxon>
        <taxon>Armillaria</taxon>
    </lineage>
</organism>
<feature type="compositionally biased region" description="Polar residues" evidence="1">
    <location>
        <begin position="30"/>
        <end position="43"/>
    </location>
</feature>
<evidence type="ECO:0000313" key="4">
    <source>
        <dbReference type="Proteomes" id="UP001175226"/>
    </source>
</evidence>